<dbReference type="AlphaFoldDB" id="A0A6N3CE22"/>
<name>A0A6N3CE22_9BACT</name>
<proteinExistence type="predicted"/>
<keyword evidence="1" id="KW-0732">Signal</keyword>
<dbReference type="RefSeq" id="WP_412442899.1">
    <property type="nucleotide sequence ID" value="NZ_CACRUT010000014.1"/>
</dbReference>
<evidence type="ECO:0000256" key="1">
    <source>
        <dbReference type="SAM" id="SignalP"/>
    </source>
</evidence>
<feature type="chain" id="PRO_5026846143" description="Capsule assembly protein Wzi" evidence="1">
    <location>
        <begin position="24"/>
        <end position="502"/>
    </location>
</feature>
<dbReference type="EMBL" id="CACRUT010000014">
    <property type="protein sequence ID" value="VYU13218.1"/>
    <property type="molecule type" value="Genomic_DNA"/>
</dbReference>
<evidence type="ECO:0000313" key="2">
    <source>
        <dbReference type="EMBL" id="VYU13218.1"/>
    </source>
</evidence>
<dbReference type="InterPro" id="IPR038636">
    <property type="entry name" value="Wzi_sf"/>
</dbReference>
<accession>A0A6N3CE22</accession>
<evidence type="ECO:0008006" key="3">
    <source>
        <dbReference type="Google" id="ProtNLM"/>
    </source>
</evidence>
<protein>
    <recommendedName>
        <fullName evidence="3">Capsule assembly protein Wzi</fullName>
    </recommendedName>
</protein>
<feature type="signal peptide" evidence="1">
    <location>
        <begin position="1"/>
        <end position="23"/>
    </location>
</feature>
<gene>
    <name evidence="2" type="ORF">PCLFYP37_01993</name>
</gene>
<organism evidence="2">
    <name type="scientific">Paraprevotella clara</name>
    <dbReference type="NCBI Taxonomy" id="454154"/>
    <lineage>
        <taxon>Bacteria</taxon>
        <taxon>Pseudomonadati</taxon>
        <taxon>Bacteroidota</taxon>
        <taxon>Bacteroidia</taxon>
        <taxon>Bacteroidales</taxon>
        <taxon>Prevotellaceae</taxon>
        <taxon>Paraprevotella</taxon>
    </lineage>
</organism>
<reference evidence="2" key="1">
    <citation type="submission" date="2019-11" db="EMBL/GenBank/DDBJ databases">
        <authorList>
            <person name="Feng L."/>
        </authorList>
    </citation>
    <scope>NUCLEOTIDE SEQUENCE</scope>
    <source>
        <strain evidence="2">PclaraLFYP37</strain>
    </source>
</reference>
<dbReference type="Gene3D" id="2.40.160.130">
    <property type="entry name" value="Capsule assembly protein Wzi"/>
    <property type="match status" value="1"/>
</dbReference>
<sequence>MNRLGIKVLLWCALPALTGRAQSDTTLTYRVEASANVSSGDYAPLWFTANRNGLSSQKPNSAYLRAGLTYRKSFNHGWRIGAGLDLAAAVNSPSEFIVQQAYADFSWRVLNLSIGNKERNPLGKNPLLSSGGMVEGNNARPVPQVRAEIADYYTVPGTKGWFAFKGYIAYGRFTDDRWQRDFAGANHQTYVEDILYHSKELMLKVGNKERFPLEAEVGMLMSAQFGGTQHTFSLKDGEWKETVYEMPHGLKNYAKVFLAQAGGDGTTGGDQVNVEGNHVGSWNFALNYYWRDWKFRAYYEHFFDDHSQMFLQYGRWKDGHLGFEITLPRNRWVNTLLWEGLATKDQSGPILYDGDERFPGAAFPGMQVSACDDYYNNFFYQSWQHYGLGVGNPLLPGPIYNRDGSLKFRSNRVRANHWAFSGTPSDEWAYRVLMSYALHWGTYVNPLDKICKQFSSLYEVTYSPKALSGWHFSVSAAVDHGDYLGNSGGGMITIRKEGICIK</sequence>